<gene>
    <name evidence="1" type="ORF">FRZ67_03345</name>
</gene>
<evidence type="ECO:0000313" key="1">
    <source>
        <dbReference type="EMBL" id="QEC66382.1"/>
    </source>
</evidence>
<dbReference type="Proteomes" id="UP000321533">
    <property type="component" value="Chromosome"/>
</dbReference>
<keyword evidence="2" id="KW-1185">Reference proteome</keyword>
<dbReference type="AlphaFoldDB" id="A0A5B8V596"/>
<dbReference type="OrthoDB" id="1492507at2"/>
<reference evidence="1 2" key="1">
    <citation type="journal article" date="2016" name="Int. J. Syst. Evol. Microbiol.">
        <title>Panacibacter ginsenosidivorans gen. nov., sp. nov., with ginsenoside converting activity isolated from soil of a ginseng field.</title>
        <authorList>
            <person name="Siddiqi M.Z."/>
            <person name="Muhammad Shafi S."/>
            <person name="Choi K.D."/>
            <person name="Im W.T."/>
        </authorList>
    </citation>
    <scope>NUCLEOTIDE SEQUENCE [LARGE SCALE GENOMIC DNA]</scope>
    <source>
        <strain evidence="1 2">Gsoil1550</strain>
    </source>
</reference>
<proteinExistence type="predicted"/>
<dbReference type="EMBL" id="CP042435">
    <property type="protein sequence ID" value="QEC66382.1"/>
    <property type="molecule type" value="Genomic_DNA"/>
</dbReference>
<dbReference type="RefSeq" id="WP_147188182.1">
    <property type="nucleotide sequence ID" value="NZ_CP042435.1"/>
</dbReference>
<organism evidence="1 2">
    <name type="scientific">Panacibacter ginsenosidivorans</name>
    <dbReference type="NCBI Taxonomy" id="1813871"/>
    <lineage>
        <taxon>Bacteria</taxon>
        <taxon>Pseudomonadati</taxon>
        <taxon>Bacteroidota</taxon>
        <taxon>Chitinophagia</taxon>
        <taxon>Chitinophagales</taxon>
        <taxon>Chitinophagaceae</taxon>
        <taxon>Panacibacter</taxon>
    </lineage>
</organism>
<protein>
    <recommendedName>
        <fullName evidence="3">RiboL-PSP-HEPN domain-containing protein</fullName>
    </recommendedName>
</protein>
<evidence type="ECO:0000313" key="2">
    <source>
        <dbReference type="Proteomes" id="UP000321533"/>
    </source>
</evidence>
<evidence type="ECO:0008006" key="3">
    <source>
        <dbReference type="Google" id="ProtNLM"/>
    </source>
</evidence>
<dbReference type="KEGG" id="pgin:FRZ67_03345"/>
<name>A0A5B8V596_9BACT</name>
<sequence length="280" mass="33066">MRNYLLKILESYFSEILIIEGKLILSASFLTTKKDEIVKEKRLNKEIVSAITSYRDLSLIKAEMNLFTPNCIYSTTTDNLENEIKDVISQHCCFAVSQAYEVFESFLIEILTEFLLNNQEKLKLFKFVTEDIILIRETIRNMVKLNQRTNNKGLLSMIRKISSYFRKHESNNIYKVNITQWFDLVSMIRHTLVHNRQIISPRLLKYLDTNKANEMFDRHFQRKKMGNHVCVFLEKDITSDIINWLNTFAHFIFISLSMESKLPLDVPQYIPTPLNLSRFS</sequence>
<accession>A0A5B8V596</accession>